<dbReference type="eggNOG" id="KOG0048">
    <property type="taxonomic scope" value="Eukaryota"/>
</dbReference>
<feature type="domain" description="Myb-like" evidence="5">
    <location>
        <begin position="13"/>
        <end position="64"/>
    </location>
</feature>
<dbReference type="Pfam" id="PF00249">
    <property type="entry name" value="Myb_DNA-binding"/>
    <property type="match status" value="2"/>
</dbReference>
<feature type="domain" description="Myb-like" evidence="5">
    <location>
        <begin position="65"/>
        <end position="115"/>
    </location>
</feature>
<dbReference type="EMBL" id="DS113224">
    <property type="protein sequence ID" value="EAY17964.1"/>
    <property type="molecule type" value="Genomic_DNA"/>
</dbReference>
<dbReference type="SUPFAM" id="SSF46689">
    <property type="entry name" value="Homeodomain-like"/>
    <property type="match status" value="1"/>
</dbReference>
<keyword evidence="8" id="KW-1185">Reference proteome</keyword>
<accession>A2DNW9</accession>
<dbReference type="Gene3D" id="1.10.10.60">
    <property type="entry name" value="Homeodomain-like"/>
    <property type="match status" value="2"/>
</dbReference>
<evidence type="ECO:0000259" key="5">
    <source>
        <dbReference type="PROSITE" id="PS50090"/>
    </source>
</evidence>
<dbReference type="RefSeq" id="XP_001578950.1">
    <property type="nucleotide sequence ID" value="XM_001578900.1"/>
</dbReference>
<sequence>MTEFTPCDSWLDKADSRRVKFSKEEDDILQHQVAIFGPRRWNIISHALPGRTPRQCRDRFMNYLNENLVNGPWTTEEDDLLQKLYYQYGPQWSLLRTYFQGRSANNIKNRWNTHFSKRVRKYIPKKIRQFKSIIYPCVQENSSYPKKQFPSLCPPSPTTNDLNEFSEEIQNNFEMACLPKFELMN</sequence>
<proteinExistence type="predicted"/>
<reference evidence="7" key="1">
    <citation type="submission" date="2006-10" db="EMBL/GenBank/DDBJ databases">
        <authorList>
            <person name="Amadeo P."/>
            <person name="Zhao Q."/>
            <person name="Wortman J."/>
            <person name="Fraser-Liggett C."/>
            <person name="Carlton J."/>
        </authorList>
    </citation>
    <scope>NUCLEOTIDE SEQUENCE</scope>
    <source>
        <strain evidence="7">G3</strain>
    </source>
</reference>
<feature type="domain" description="HTH myb-type" evidence="6">
    <location>
        <begin position="13"/>
        <end position="68"/>
    </location>
</feature>
<dbReference type="SMR" id="A2DNW9"/>
<gene>
    <name evidence="7" type="ORF">TVAG_225900</name>
</gene>
<dbReference type="InterPro" id="IPR001005">
    <property type="entry name" value="SANT/Myb"/>
</dbReference>
<dbReference type="KEGG" id="tva:5463467"/>
<keyword evidence="2 7" id="KW-0238">DNA-binding</keyword>
<dbReference type="InterPro" id="IPR051575">
    <property type="entry name" value="Myb-like_DNA-bd"/>
</dbReference>
<dbReference type="GO" id="GO:0006355">
    <property type="term" value="P:regulation of DNA-templated transcription"/>
    <property type="evidence" value="ECO:0000318"/>
    <property type="project" value="GO_Central"/>
</dbReference>
<feature type="domain" description="HTH myb-type" evidence="6">
    <location>
        <begin position="71"/>
        <end position="119"/>
    </location>
</feature>
<dbReference type="InParanoid" id="A2DNW9"/>
<keyword evidence="1" id="KW-0805">Transcription regulation</keyword>
<evidence type="ECO:0000256" key="2">
    <source>
        <dbReference type="ARBA" id="ARBA00023125"/>
    </source>
</evidence>
<organism evidence="7 8">
    <name type="scientific">Trichomonas vaginalis (strain ATCC PRA-98 / G3)</name>
    <dbReference type="NCBI Taxonomy" id="412133"/>
    <lineage>
        <taxon>Eukaryota</taxon>
        <taxon>Metamonada</taxon>
        <taxon>Parabasalia</taxon>
        <taxon>Trichomonadida</taxon>
        <taxon>Trichomonadidae</taxon>
        <taxon>Trichomonas</taxon>
    </lineage>
</organism>
<evidence type="ECO:0000256" key="1">
    <source>
        <dbReference type="ARBA" id="ARBA00023015"/>
    </source>
</evidence>
<dbReference type="GO" id="GO:0000981">
    <property type="term" value="F:DNA-binding transcription factor activity, RNA polymerase II-specific"/>
    <property type="evidence" value="ECO:0000318"/>
    <property type="project" value="GO_Central"/>
</dbReference>
<name>A2DNW9_TRIV3</name>
<dbReference type="VEuPathDB" id="TrichDB:TVAGG3_0289500"/>
<dbReference type="PANTHER" id="PTHR46621:SF1">
    <property type="entry name" value="SNRNA-ACTIVATING PROTEIN COMPLEX SUBUNIT 4"/>
    <property type="match status" value="1"/>
</dbReference>
<dbReference type="AlphaFoldDB" id="A2DNW9"/>
<evidence type="ECO:0000313" key="7">
    <source>
        <dbReference type="EMBL" id="EAY17964.1"/>
    </source>
</evidence>
<evidence type="ECO:0000259" key="6">
    <source>
        <dbReference type="PROSITE" id="PS51294"/>
    </source>
</evidence>
<dbReference type="InterPro" id="IPR017930">
    <property type="entry name" value="Myb_dom"/>
</dbReference>
<dbReference type="InterPro" id="IPR009057">
    <property type="entry name" value="Homeodomain-like_sf"/>
</dbReference>
<dbReference type="VEuPathDB" id="TrichDB:TVAG_225900"/>
<keyword evidence="4" id="KW-0539">Nucleus</keyword>
<dbReference type="PROSITE" id="PS50090">
    <property type="entry name" value="MYB_LIKE"/>
    <property type="match status" value="2"/>
</dbReference>
<protein>
    <submittedName>
        <fullName evidence="7">Myb-like DNA-binding domain containing protein</fullName>
    </submittedName>
</protein>
<dbReference type="GO" id="GO:0000978">
    <property type="term" value="F:RNA polymerase II cis-regulatory region sequence-specific DNA binding"/>
    <property type="evidence" value="ECO:0000318"/>
    <property type="project" value="GO_Central"/>
</dbReference>
<evidence type="ECO:0000313" key="8">
    <source>
        <dbReference type="Proteomes" id="UP000001542"/>
    </source>
</evidence>
<dbReference type="STRING" id="5722.A2DNW9"/>
<keyword evidence="3" id="KW-0804">Transcription</keyword>
<dbReference type="GO" id="GO:0005634">
    <property type="term" value="C:nucleus"/>
    <property type="evidence" value="ECO:0000318"/>
    <property type="project" value="GO_Central"/>
</dbReference>
<evidence type="ECO:0000256" key="4">
    <source>
        <dbReference type="ARBA" id="ARBA00023242"/>
    </source>
</evidence>
<dbReference type="PANTHER" id="PTHR46621">
    <property type="entry name" value="SNRNA-ACTIVATING PROTEIN COMPLEX SUBUNIT 4"/>
    <property type="match status" value="1"/>
</dbReference>
<dbReference type="OrthoDB" id="2143914at2759"/>
<dbReference type="Proteomes" id="UP000001542">
    <property type="component" value="Unassembled WGS sequence"/>
</dbReference>
<reference evidence="7" key="2">
    <citation type="journal article" date="2007" name="Science">
        <title>Draft genome sequence of the sexually transmitted pathogen Trichomonas vaginalis.</title>
        <authorList>
            <person name="Carlton J.M."/>
            <person name="Hirt R.P."/>
            <person name="Silva J.C."/>
            <person name="Delcher A.L."/>
            <person name="Schatz M."/>
            <person name="Zhao Q."/>
            <person name="Wortman J.R."/>
            <person name="Bidwell S.L."/>
            <person name="Alsmark U.C.M."/>
            <person name="Besteiro S."/>
            <person name="Sicheritz-Ponten T."/>
            <person name="Noel C.J."/>
            <person name="Dacks J.B."/>
            <person name="Foster P.G."/>
            <person name="Simillion C."/>
            <person name="Van de Peer Y."/>
            <person name="Miranda-Saavedra D."/>
            <person name="Barton G.J."/>
            <person name="Westrop G.D."/>
            <person name="Mueller S."/>
            <person name="Dessi D."/>
            <person name="Fiori P.L."/>
            <person name="Ren Q."/>
            <person name="Paulsen I."/>
            <person name="Zhang H."/>
            <person name="Bastida-Corcuera F.D."/>
            <person name="Simoes-Barbosa A."/>
            <person name="Brown M.T."/>
            <person name="Hayes R.D."/>
            <person name="Mukherjee M."/>
            <person name="Okumura C.Y."/>
            <person name="Schneider R."/>
            <person name="Smith A.J."/>
            <person name="Vanacova S."/>
            <person name="Villalvazo M."/>
            <person name="Haas B.J."/>
            <person name="Pertea M."/>
            <person name="Feldblyum T.V."/>
            <person name="Utterback T.R."/>
            <person name="Shu C.L."/>
            <person name="Osoegawa K."/>
            <person name="de Jong P.J."/>
            <person name="Hrdy I."/>
            <person name="Horvathova L."/>
            <person name="Zubacova Z."/>
            <person name="Dolezal P."/>
            <person name="Malik S.B."/>
            <person name="Logsdon J.M. Jr."/>
            <person name="Henze K."/>
            <person name="Gupta A."/>
            <person name="Wang C.C."/>
            <person name="Dunne R.L."/>
            <person name="Upcroft J.A."/>
            <person name="Upcroft P."/>
            <person name="White O."/>
            <person name="Salzberg S.L."/>
            <person name="Tang P."/>
            <person name="Chiu C.-H."/>
            <person name="Lee Y.-S."/>
            <person name="Embley T.M."/>
            <person name="Coombs G.H."/>
            <person name="Mottram J.C."/>
            <person name="Tachezy J."/>
            <person name="Fraser-Liggett C.M."/>
            <person name="Johnson P.J."/>
        </authorList>
    </citation>
    <scope>NUCLEOTIDE SEQUENCE [LARGE SCALE GENOMIC DNA]</scope>
    <source>
        <strain evidence="7">G3</strain>
    </source>
</reference>
<dbReference type="PROSITE" id="PS51294">
    <property type="entry name" value="HTH_MYB"/>
    <property type="match status" value="2"/>
</dbReference>
<dbReference type="CDD" id="cd00167">
    <property type="entry name" value="SANT"/>
    <property type="match status" value="2"/>
</dbReference>
<dbReference type="SMART" id="SM00717">
    <property type="entry name" value="SANT"/>
    <property type="match status" value="2"/>
</dbReference>
<evidence type="ECO:0000256" key="3">
    <source>
        <dbReference type="ARBA" id="ARBA00023163"/>
    </source>
</evidence>